<evidence type="ECO:0000313" key="7">
    <source>
        <dbReference type="Proteomes" id="UP000176547"/>
    </source>
</evidence>
<dbReference type="InterPro" id="IPR023572">
    <property type="entry name" value="Archease_dom"/>
</dbReference>
<dbReference type="PANTHER" id="PTHR12682:SF11">
    <property type="entry name" value="PROTEIN ARCHEASE"/>
    <property type="match status" value="1"/>
</dbReference>
<dbReference type="InterPro" id="IPR002804">
    <property type="entry name" value="Archease"/>
</dbReference>
<dbReference type="Gene3D" id="3.55.10.10">
    <property type="entry name" value="Archease domain"/>
    <property type="match status" value="1"/>
</dbReference>
<dbReference type="Proteomes" id="UP000176547">
    <property type="component" value="Unassembled WGS sequence"/>
</dbReference>
<proteinExistence type="inferred from homology"/>
<evidence type="ECO:0000259" key="5">
    <source>
        <dbReference type="Pfam" id="PF01951"/>
    </source>
</evidence>
<comment type="caution">
    <text evidence="6">The sequence shown here is derived from an EMBL/GenBank/DDBJ whole genome shotgun (WGS) entry which is preliminary data.</text>
</comment>
<name>A0A1F5NEB1_9BACT</name>
<gene>
    <name evidence="6" type="ORF">A3K06_03795</name>
</gene>
<keyword evidence="2" id="KW-0819">tRNA processing</keyword>
<dbReference type="PANTHER" id="PTHR12682">
    <property type="entry name" value="ARCHEASE"/>
    <property type="match status" value="1"/>
</dbReference>
<comment type="similarity">
    <text evidence="1">Belongs to the archease family.</text>
</comment>
<dbReference type="InterPro" id="IPR036820">
    <property type="entry name" value="Archease_dom_sf"/>
</dbReference>
<evidence type="ECO:0000256" key="2">
    <source>
        <dbReference type="ARBA" id="ARBA00022694"/>
    </source>
</evidence>
<feature type="domain" description="Archease" evidence="5">
    <location>
        <begin position="4"/>
        <end position="138"/>
    </location>
</feature>
<dbReference type="SUPFAM" id="SSF69819">
    <property type="entry name" value="MTH1598-like"/>
    <property type="match status" value="1"/>
</dbReference>
<dbReference type="GO" id="GO:0046872">
    <property type="term" value="F:metal ion binding"/>
    <property type="evidence" value="ECO:0007669"/>
    <property type="project" value="UniProtKB-KW"/>
</dbReference>
<sequence>MYKYHILPHTADVRLKVSGKNLNELFEAALAGMNEIIKPGFCAKKTKPEYTQPVALEARNVTELLVGFLSEVLALSHEKKCIFCEVRFLEFLPTKLSAELRGSAQTSFEEDIKAVTYHEAEVRQNPDASWKTVLVFDI</sequence>
<keyword evidence="4" id="KW-0106">Calcium</keyword>
<reference evidence="6 7" key="1">
    <citation type="journal article" date="2016" name="Nat. Commun.">
        <title>Thousands of microbial genomes shed light on interconnected biogeochemical processes in an aquifer system.</title>
        <authorList>
            <person name="Anantharaman K."/>
            <person name="Brown C.T."/>
            <person name="Hug L.A."/>
            <person name="Sharon I."/>
            <person name="Castelle C.J."/>
            <person name="Probst A.J."/>
            <person name="Thomas B.C."/>
            <person name="Singh A."/>
            <person name="Wilkins M.J."/>
            <person name="Karaoz U."/>
            <person name="Brodie E.L."/>
            <person name="Williams K.H."/>
            <person name="Hubbard S.S."/>
            <person name="Banfield J.F."/>
        </authorList>
    </citation>
    <scope>NUCLEOTIDE SEQUENCE [LARGE SCALE GENOMIC DNA]</scope>
</reference>
<dbReference type="EMBL" id="MFEG01000025">
    <property type="protein sequence ID" value="OGE75790.1"/>
    <property type="molecule type" value="Genomic_DNA"/>
</dbReference>
<dbReference type="Pfam" id="PF01951">
    <property type="entry name" value="Archease"/>
    <property type="match status" value="1"/>
</dbReference>
<keyword evidence="3" id="KW-0479">Metal-binding</keyword>
<dbReference type="AlphaFoldDB" id="A0A1F5NEB1"/>
<evidence type="ECO:0000256" key="1">
    <source>
        <dbReference type="ARBA" id="ARBA00007963"/>
    </source>
</evidence>
<protein>
    <recommendedName>
        <fullName evidence="5">Archease domain-containing protein</fullName>
    </recommendedName>
</protein>
<organism evidence="6 7">
    <name type="scientific">Candidatus Doudnabacteria bacterium RIFCSPHIGHO2_01_52_17</name>
    <dbReference type="NCBI Taxonomy" id="1817820"/>
    <lineage>
        <taxon>Bacteria</taxon>
        <taxon>Candidatus Doudnaibacteriota</taxon>
    </lineage>
</organism>
<evidence type="ECO:0000256" key="4">
    <source>
        <dbReference type="ARBA" id="ARBA00022837"/>
    </source>
</evidence>
<evidence type="ECO:0000313" key="6">
    <source>
        <dbReference type="EMBL" id="OGE75790.1"/>
    </source>
</evidence>
<accession>A0A1F5NEB1</accession>
<evidence type="ECO:0000256" key="3">
    <source>
        <dbReference type="ARBA" id="ARBA00022723"/>
    </source>
</evidence>
<dbReference type="GO" id="GO:0008033">
    <property type="term" value="P:tRNA processing"/>
    <property type="evidence" value="ECO:0007669"/>
    <property type="project" value="UniProtKB-KW"/>
</dbReference>